<evidence type="ECO:0000256" key="5">
    <source>
        <dbReference type="ARBA" id="ARBA00022692"/>
    </source>
</evidence>
<dbReference type="KEGG" id="toc:Toce_1847"/>
<feature type="transmembrane region" description="Helical" evidence="8">
    <location>
        <begin position="262"/>
        <end position="282"/>
    </location>
</feature>
<protein>
    <recommendedName>
        <fullName evidence="8">Magnesium transport protein CorA</fullName>
    </recommendedName>
</protein>
<dbReference type="AlphaFoldDB" id="D9RZ23"/>
<dbReference type="GO" id="GO:0005886">
    <property type="term" value="C:plasma membrane"/>
    <property type="evidence" value="ECO:0007669"/>
    <property type="project" value="UniProtKB-SubCell"/>
</dbReference>
<dbReference type="SUPFAM" id="SSF144083">
    <property type="entry name" value="Magnesium transport protein CorA, transmembrane region"/>
    <property type="match status" value="1"/>
</dbReference>
<dbReference type="OrthoDB" id="9803416at2"/>
<evidence type="ECO:0000256" key="7">
    <source>
        <dbReference type="ARBA" id="ARBA00023136"/>
    </source>
</evidence>
<dbReference type="InterPro" id="IPR004488">
    <property type="entry name" value="Mg/Co-transport_prot_CorA"/>
</dbReference>
<keyword evidence="8" id="KW-0460">Magnesium</keyword>
<keyword evidence="8" id="KW-0406">Ion transport</keyword>
<dbReference type="SUPFAM" id="SSF143865">
    <property type="entry name" value="CorA soluble domain-like"/>
    <property type="match status" value="1"/>
</dbReference>
<organism evidence="9 10">
    <name type="scientific">Thermosediminibacter oceani (strain ATCC BAA-1034 / DSM 16646 / JW/IW-1228P)</name>
    <dbReference type="NCBI Taxonomy" id="555079"/>
    <lineage>
        <taxon>Bacteria</taxon>
        <taxon>Bacillati</taxon>
        <taxon>Bacillota</taxon>
        <taxon>Clostridia</taxon>
        <taxon>Thermosediminibacterales</taxon>
        <taxon>Thermosediminibacteraceae</taxon>
        <taxon>Thermosediminibacter</taxon>
    </lineage>
</organism>
<dbReference type="GO" id="GO:0015095">
    <property type="term" value="F:magnesium ion transmembrane transporter activity"/>
    <property type="evidence" value="ECO:0007669"/>
    <property type="project" value="UniProtKB-UniRule"/>
</dbReference>
<dbReference type="Pfam" id="PF01544">
    <property type="entry name" value="CorA"/>
    <property type="match status" value="1"/>
</dbReference>
<dbReference type="RefSeq" id="WP_013276598.1">
    <property type="nucleotide sequence ID" value="NC_014377.1"/>
</dbReference>
<keyword evidence="3 8" id="KW-0813">Transport</keyword>
<dbReference type="PANTHER" id="PTHR46494">
    <property type="entry name" value="CORA FAMILY METAL ION TRANSPORTER (EUROFUNG)"/>
    <property type="match status" value="1"/>
</dbReference>
<dbReference type="InterPro" id="IPR002523">
    <property type="entry name" value="MgTranspt_CorA/ZnTranspt_ZntB"/>
</dbReference>
<keyword evidence="5 8" id="KW-0812">Transmembrane</keyword>
<dbReference type="PANTHER" id="PTHR46494:SF1">
    <property type="entry name" value="CORA FAMILY METAL ION TRANSPORTER (EUROFUNG)"/>
    <property type="match status" value="1"/>
</dbReference>
<comment type="function">
    <text evidence="8">Mediates influx of magnesium ions.</text>
</comment>
<evidence type="ECO:0000256" key="4">
    <source>
        <dbReference type="ARBA" id="ARBA00022475"/>
    </source>
</evidence>
<dbReference type="EMBL" id="CP002131">
    <property type="protein sequence ID" value="ADL08577.1"/>
    <property type="molecule type" value="Genomic_DNA"/>
</dbReference>
<dbReference type="GO" id="GO:0015087">
    <property type="term" value="F:cobalt ion transmembrane transporter activity"/>
    <property type="evidence" value="ECO:0007669"/>
    <property type="project" value="UniProtKB-UniRule"/>
</dbReference>
<accession>D9RZ23</accession>
<evidence type="ECO:0000256" key="6">
    <source>
        <dbReference type="ARBA" id="ARBA00022989"/>
    </source>
</evidence>
<evidence type="ECO:0000313" key="10">
    <source>
        <dbReference type="Proteomes" id="UP000000272"/>
    </source>
</evidence>
<keyword evidence="6 8" id="KW-1133">Transmembrane helix</keyword>
<dbReference type="eggNOG" id="COG0598">
    <property type="taxonomic scope" value="Bacteria"/>
</dbReference>
<feature type="transmembrane region" description="Helical" evidence="8">
    <location>
        <begin position="294"/>
        <end position="314"/>
    </location>
</feature>
<dbReference type="GO" id="GO:0050897">
    <property type="term" value="F:cobalt ion binding"/>
    <property type="evidence" value="ECO:0007669"/>
    <property type="project" value="TreeGrafter"/>
</dbReference>
<proteinExistence type="inferred from homology"/>
<dbReference type="CDD" id="cd12822">
    <property type="entry name" value="TmCorA-like"/>
    <property type="match status" value="1"/>
</dbReference>
<dbReference type="Gene3D" id="1.20.58.340">
    <property type="entry name" value="Magnesium transport protein CorA, transmembrane region"/>
    <property type="match status" value="2"/>
</dbReference>
<evidence type="ECO:0000256" key="1">
    <source>
        <dbReference type="ARBA" id="ARBA00004651"/>
    </source>
</evidence>
<comment type="subcellular location">
    <subcellularLocation>
        <location evidence="1">Cell membrane</location>
        <topology evidence="1">Multi-pass membrane protein</topology>
    </subcellularLocation>
    <subcellularLocation>
        <location evidence="8">Membrane</location>
        <topology evidence="8">Multi-pass membrane protein</topology>
    </subcellularLocation>
</comment>
<dbReference type="NCBIfam" id="TIGR00383">
    <property type="entry name" value="corA"/>
    <property type="match status" value="1"/>
</dbReference>
<dbReference type="FunFam" id="1.20.58.340:FF:000012">
    <property type="entry name" value="Magnesium transport protein CorA"/>
    <property type="match status" value="1"/>
</dbReference>
<dbReference type="Gene3D" id="3.30.460.20">
    <property type="entry name" value="CorA soluble domain-like"/>
    <property type="match status" value="1"/>
</dbReference>
<evidence type="ECO:0000313" key="9">
    <source>
        <dbReference type="EMBL" id="ADL08577.1"/>
    </source>
</evidence>
<name>D9RZ23_THEOJ</name>
<keyword evidence="7 8" id="KW-0472">Membrane</keyword>
<dbReference type="Proteomes" id="UP000000272">
    <property type="component" value="Chromosome"/>
</dbReference>
<evidence type="ECO:0000256" key="8">
    <source>
        <dbReference type="RuleBase" id="RU362010"/>
    </source>
</evidence>
<reference evidence="9 10" key="1">
    <citation type="journal article" date="2010" name="Stand. Genomic Sci.">
        <title>Complete genome sequence of Thermosediminibacter oceani type strain (JW/IW-1228P).</title>
        <authorList>
            <person name="Pitluck S."/>
            <person name="Yasawong M."/>
            <person name="Munk C."/>
            <person name="Nolan M."/>
            <person name="Lapidus A."/>
            <person name="Lucas S."/>
            <person name="Glavina Del Rio T."/>
            <person name="Tice H."/>
            <person name="Cheng J.F."/>
            <person name="Bruce D."/>
            <person name="Detter C."/>
            <person name="Tapia R."/>
            <person name="Han C."/>
            <person name="Goodwin L."/>
            <person name="Liolios K."/>
            <person name="Ivanova N."/>
            <person name="Mavromatis K."/>
            <person name="Mikhailova N."/>
            <person name="Pati A."/>
            <person name="Chen A."/>
            <person name="Palaniappan K."/>
            <person name="Land M."/>
            <person name="Hauser L."/>
            <person name="Chang Y.J."/>
            <person name="Jeffries C.D."/>
            <person name="Rohde M."/>
            <person name="Spring S."/>
            <person name="Sikorski J."/>
            <person name="Goker M."/>
            <person name="Woyke T."/>
            <person name="Bristow J."/>
            <person name="Eisen J.A."/>
            <person name="Markowitz V."/>
            <person name="Hugenholtz P."/>
            <person name="Kyrpides N.C."/>
            <person name="Klenk H.P."/>
        </authorList>
    </citation>
    <scope>NUCLEOTIDE SEQUENCE [LARGE SCALE GENOMIC DNA]</scope>
    <source>
        <strain evidence="10">ATCC BAA-1034 / DSM 16646 / JW/IW-1228P</strain>
    </source>
</reference>
<dbReference type="HOGENOM" id="CLU_007127_0_0_9"/>
<dbReference type="InterPro" id="IPR045863">
    <property type="entry name" value="CorA_TM1_TM2"/>
</dbReference>
<sequence length="320" mass="37904">MLTLLSYSMSKGLSVLRDLNEIKARICSTKDDLFWLDMTSPDKEEISVLTDCFHFHPLTIEDCLYRLQRPKIEEYEGYYFIVLHALSGDIKKEPMEFNVYMSHNYLVTFHWKPLSCVDNLIEHFIKNPAVFQKGVDFLLYSISDTLVDEYFPLLDDLDERLSIIEDSIFGRPEKNLPSRIFDIKQEILRIRKILSAQREVFNMVLRHDFPYIRSESRLFLMDVYDHLLRLFDTVDLYSERVSGALESYLTIVSNLTNEIMKVLTIFTAIMMPLTLIAGIYGMNFKYMPELNWRWGYPFTLLLMGLTAIGLIWFFKRKRWL</sequence>
<dbReference type="STRING" id="555079.Toce_1847"/>
<comment type="similarity">
    <text evidence="2 8">Belongs to the CorA metal ion transporter (MIT) (TC 1.A.35) family.</text>
</comment>
<dbReference type="InterPro" id="IPR045861">
    <property type="entry name" value="CorA_cytoplasmic_dom"/>
</dbReference>
<keyword evidence="10" id="KW-1185">Reference proteome</keyword>
<gene>
    <name evidence="8" type="primary">corA</name>
    <name evidence="9" type="ordered locus">Toce_1847</name>
</gene>
<evidence type="ECO:0000256" key="3">
    <source>
        <dbReference type="ARBA" id="ARBA00022448"/>
    </source>
</evidence>
<dbReference type="GO" id="GO:0000287">
    <property type="term" value="F:magnesium ion binding"/>
    <property type="evidence" value="ECO:0007669"/>
    <property type="project" value="TreeGrafter"/>
</dbReference>
<keyword evidence="4 8" id="KW-1003">Cell membrane</keyword>
<evidence type="ECO:0000256" key="2">
    <source>
        <dbReference type="ARBA" id="ARBA00009765"/>
    </source>
</evidence>